<feature type="chain" id="PRO_5039578251" evidence="1">
    <location>
        <begin position="31"/>
        <end position="536"/>
    </location>
</feature>
<feature type="signal peptide" evidence="1">
    <location>
        <begin position="1"/>
        <end position="30"/>
    </location>
</feature>
<dbReference type="AlphaFoldDB" id="A0A9D1JIG0"/>
<reference evidence="2" key="2">
    <citation type="journal article" date="2021" name="PeerJ">
        <title>Extensive microbial diversity within the chicken gut microbiome revealed by metagenomics and culture.</title>
        <authorList>
            <person name="Gilroy R."/>
            <person name="Ravi A."/>
            <person name="Getino M."/>
            <person name="Pursley I."/>
            <person name="Horton D.L."/>
            <person name="Alikhan N.F."/>
            <person name="Baker D."/>
            <person name="Gharbi K."/>
            <person name="Hall N."/>
            <person name="Watson M."/>
            <person name="Adriaenssens E.M."/>
            <person name="Foster-Nyarko E."/>
            <person name="Jarju S."/>
            <person name="Secka A."/>
            <person name="Antonio M."/>
            <person name="Oren A."/>
            <person name="Chaudhuri R.R."/>
            <person name="La Ragione R."/>
            <person name="Hildebrand F."/>
            <person name="Pallen M.J."/>
        </authorList>
    </citation>
    <scope>NUCLEOTIDE SEQUENCE</scope>
    <source>
        <strain evidence="2">CHK157-1446</strain>
    </source>
</reference>
<comment type="caution">
    <text evidence="2">The sequence shown here is derived from an EMBL/GenBank/DDBJ whole genome shotgun (WGS) entry which is preliminary data.</text>
</comment>
<proteinExistence type="predicted"/>
<sequence length="536" mass="55462">MKFKKLLSMLSVVLAVAIVASVLPVPVAAAAETVTVSNGIGITSATTNDELNAWADGAATITDNGNNTHTVTLYKNILFEKSAVTPISFGTYNDGAGQPTIILDLNGCTITGSTIVISNYGNLVINDSAGGGKVLYDGGAYLVAIQNAGYSLTVNGGEFECQGAGSVLYNATISATPNAITTINGGKFIGNNGAAVATFGTMTINGGEFTGAYGIVSKQNGDGTSAGNITVTSPSTVVNATSFAFVVACDGTKTIGQITVGGGTYNAPNVAGKTGTGDIAGHVGISNGTFSASPEGFVTPTSALAKTTTQAGSNYIVGTNEISNAAAGLSGGDQIEFLSGDASLTGVPDGITVVNSGTGSVYVNNTEITDTPVVTHTHTLEYHSRVEPSHTLEGNIEYWYCTGCQKYFADAAGTNEITAADTVLAKTTEHIADGTGYHYDINGHWFVCVCGEVINYQPHDLTWYSELLSTKEHNGYGHYECHICGYVSGRYTTVYTETGDEDVNVPDDDYTEEVIEIEEPVEGFEIETALDGVSAF</sequence>
<dbReference type="EMBL" id="DVIR01000056">
    <property type="protein sequence ID" value="HIS24914.1"/>
    <property type="molecule type" value="Genomic_DNA"/>
</dbReference>
<protein>
    <submittedName>
        <fullName evidence="2">Uncharacterized protein</fullName>
    </submittedName>
</protein>
<accession>A0A9D1JIG0</accession>
<evidence type="ECO:0000256" key="1">
    <source>
        <dbReference type="SAM" id="SignalP"/>
    </source>
</evidence>
<gene>
    <name evidence="2" type="ORF">IAD01_05875</name>
</gene>
<reference evidence="2" key="1">
    <citation type="submission" date="2020-10" db="EMBL/GenBank/DDBJ databases">
        <authorList>
            <person name="Gilroy R."/>
        </authorList>
    </citation>
    <scope>NUCLEOTIDE SEQUENCE</scope>
    <source>
        <strain evidence="2">CHK157-1446</strain>
    </source>
</reference>
<evidence type="ECO:0000313" key="3">
    <source>
        <dbReference type="Proteomes" id="UP000823982"/>
    </source>
</evidence>
<evidence type="ECO:0000313" key="2">
    <source>
        <dbReference type="EMBL" id="HIS24914.1"/>
    </source>
</evidence>
<keyword evidence="1" id="KW-0732">Signal</keyword>
<name>A0A9D1JIG0_9FIRM</name>
<dbReference type="Proteomes" id="UP000823982">
    <property type="component" value="Unassembled WGS sequence"/>
</dbReference>
<organism evidence="2 3">
    <name type="scientific">Candidatus Faeciplasma gallinarum</name>
    <dbReference type="NCBI Taxonomy" id="2840799"/>
    <lineage>
        <taxon>Bacteria</taxon>
        <taxon>Bacillati</taxon>
        <taxon>Bacillota</taxon>
        <taxon>Clostridia</taxon>
        <taxon>Eubacteriales</taxon>
        <taxon>Oscillospiraceae</taxon>
        <taxon>Oscillospiraceae incertae sedis</taxon>
        <taxon>Candidatus Faeciplasma</taxon>
    </lineage>
</organism>